<keyword evidence="1" id="KW-0472">Membrane</keyword>
<keyword evidence="3" id="KW-1185">Reference proteome</keyword>
<dbReference type="RefSeq" id="WP_267224671.1">
    <property type="nucleotide sequence ID" value="NZ_JAPCWC010000041.1"/>
</dbReference>
<organism evidence="2 3">
    <name type="scientific">Novosphingobium clariflavum</name>
    <dbReference type="NCBI Taxonomy" id="2029884"/>
    <lineage>
        <taxon>Bacteria</taxon>
        <taxon>Pseudomonadati</taxon>
        <taxon>Pseudomonadota</taxon>
        <taxon>Alphaproteobacteria</taxon>
        <taxon>Sphingomonadales</taxon>
        <taxon>Sphingomonadaceae</taxon>
        <taxon>Novosphingobium</taxon>
    </lineage>
</organism>
<protein>
    <submittedName>
        <fullName evidence="2">Uncharacterized protein</fullName>
    </submittedName>
</protein>
<accession>A0ABV6SB12</accession>
<comment type="caution">
    <text evidence="2">The sequence shown here is derived from an EMBL/GenBank/DDBJ whole genome shotgun (WGS) entry which is preliminary data.</text>
</comment>
<keyword evidence="1" id="KW-1133">Transmembrane helix</keyword>
<evidence type="ECO:0000313" key="3">
    <source>
        <dbReference type="Proteomes" id="UP001589858"/>
    </source>
</evidence>
<proteinExistence type="predicted"/>
<gene>
    <name evidence="2" type="ORF">ACFFF8_17840</name>
</gene>
<feature type="transmembrane region" description="Helical" evidence="1">
    <location>
        <begin position="51"/>
        <end position="70"/>
    </location>
</feature>
<sequence>MATNPRNRSAGIGRYSDDPIGYCALGFSWLIVSALGLLPLAEASLHRSPSIAAPIVVAFFIAVGSGAILRRKYSWVGVALHIYSQIAIWLSLFCASLTMVLIWLAPQ</sequence>
<reference evidence="2 3" key="1">
    <citation type="submission" date="2024-09" db="EMBL/GenBank/DDBJ databases">
        <authorList>
            <person name="Sun Q."/>
            <person name="Mori K."/>
        </authorList>
    </citation>
    <scope>NUCLEOTIDE SEQUENCE [LARGE SCALE GENOMIC DNA]</scope>
    <source>
        <strain evidence="2 3">CICC 11035S</strain>
    </source>
</reference>
<dbReference type="EMBL" id="JBHLTM010000069">
    <property type="protein sequence ID" value="MFC0686451.1"/>
    <property type="molecule type" value="Genomic_DNA"/>
</dbReference>
<keyword evidence="1" id="KW-0812">Transmembrane</keyword>
<dbReference type="Proteomes" id="UP001589858">
    <property type="component" value="Unassembled WGS sequence"/>
</dbReference>
<evidence type="ECO:0000256" key="1">
    <source>
        <dbReference type="SAM" id="Phobius"/>
    </source>
</evidence>
<feature type="transmembrane region" description="Helical" evidence="1">
    <location>
        <begin position="82"/>
        <end position="105"/>
    </location>
</feature>
<name>A0ABV6SB12_9SPHN</name>
<evidence type="ECO:0000313" key="2">
    <source>
        <dbReference type="EMBL" id="MFC0686451.1"/>
    </source>
</evidence>
<feature type="transmembrane region" description="Helical" evidence="1">
    <location>
        <begin position="20"/>
        <end position="39"/>
    </location>
</feature>